<evidence type="ECO:0000256" key="4">
    <source>
        <dbReference type="ARBA" id="ARBA00004563"/>
    </source>
</evidence>
<keyword evidence="16" id="KW-0732">Signal</keyword>
<dbReference type="FunFam" id="2.170.40.20:FF:000003">
    <property type="entry name" value="Envelope glycoprotein gp160"/>
    <property type="match status" value="1"/>
</dbReference>
<dbReference type="Pfam" id="PF00517">
    <property type="entry name" value="GP41"/>
    <property type="match status" value="1"/>
</dbReference>
<comment type="subunit">
    <text evidence="29">The mature envelope protein (Env) consists of a homotrimer of non-covalently associated gp120-gp41 heterodimers. The resulting complex protrudes from the virus surface as a spike.</text>
</comment>
<organism evidence="33 34">
    <name type="scientific">Human immunodeficiency virus type 1</name>
    <name type="common">HIV-1</name>
    <dbReference type="NCBI Taxonomy" id="11676"/>
    <lineage>
        <taxon>Viruses</taxon>
        <taxon>Riboviria</taxon>
        <taxon>Pararnavirae</taxon>
        <taxon>Artverviricota</taxon>
        <taxon>Revtraviricetes</taxon>
        <taxon>Ortervirales</taxon>
        <taxon>Retroviridae</taxon>
        <taxon>Orthoretrovirinae</taxon>
        <taxon>Lentivirus</taxon>
        <taxon>Lentivirus humimdef1</taxon>
    </lineage>
</organism>
<dbReference type="SUPFAM" id="SSF56502">
    <property type="entry name" value="gp120 core"/>
    <property type="match status" value="2"/>
</dbReference>
<protein>
    <recommendedName>
        <fullName evidence="29">Envelope glycoprotein gp160</fullName>
    </recommendedName>
    <component>
        <recommendedName>
            <fullName evidence="29">Surface protein gp120</fullName>
            <shortName evidence="29">SU</shortName>
        </recommendedName>
        <alternativeName>
            <fullName evidence="29">Glycoprotein 120</fullName>
            <shortName evidence="29">gp120</shortName>
        </alternativeName>
    </component>
    <component>
        <recommendedName>
            <fullName evidence="29">Transmembrane protein gp41</fullName>
            <shortName evidence="29">TM</shortName>
        </recommendedName>
    </component>
</protein>
<dbReference type="GO" id="GO:0039654">
    <property type="term" value="P:fusion of virus membrane with host endosome membrane"/>
    <property type="evidence" value="ECO:0007669"/>
    <property type="project" value="UniProtKB-KW"/>
</dbReference>
<proteinExistence type="predicted"/>
<evidence type="ECO:0000256" key="15">
    <source>
        <dbReference type="ARBA" id="ARBA00022703"/>
    </source>
</evidence>
<dbReference type="GO" id="GO:0019062">
    <property type="term" value="P:virion attachment to host cell"/>
    <property type="evidence" value="ECO:0007669"/>
    <property type="project" value="UniProtKB-UniRule"/>
</dbReference>
<evidence type="ECO:0000256" key="1">
    <source>
        <dbReference type="ARBA" id="ARBA00004402"/>
    </source>
</evidence>
<evidence type="ECO:0000256" key="5">
    <source>
        <dbReference type="ARBA" id="ARBA00004578"/>
    </source>
</evidence>
<keyword evidence="15 29" id="KW-0053">Apoptosis</keyword>
<keyword evidence="13 29" id="KW-0165">Cleavage on pair of basic residues</keyword>
<evidence type="ECO:0000256" key="6">
    <source>
        <dbReference type="ARBA" id="ARBA00004650"/>
    </source>
</evidence>
<evidence type="ECO:0000256" key="10">
    <source>
        <dbReference type="ARBA" id="ARBA00022570"/>
    </source>
</evidence>
<evidence type="ECO:0000256" key="11">
    <source>
        <dbReference type="ARBA" id="ARBA00022581"/>
    </source>
</evidence>
<evidence type="ECO:0000256" key="22">
    <source>
        <dbReference type="ARBA" id="ARBA00022989"/>
    </source>
</evidence>
<dbReference type="InterPro" id="IPR000777">
    <property type="entry name" value="HIV1_Gp120"/>
</dbReference>
<keyword evidence="26" id="KW-1015">Disulfide bond</keyword>
<keyword evidence="20 29" id="KW-0261">Viral envelope protein</keyword>
<keyword evidence="17 29" id="KW-1161">Viral attachment to host cell</keyword>
<feature type="region of interest" description="Disordered" evidence="30">
    <location>
        <begin position="461"/>
        <end position="481"/>
    </location>
</feature>
<organismHost>
    <name type="scientific">Homo sapiens</name>
    <name type="common">Human</name>
    <dbReference type="NCBI Taxonomy" id="9606"/>
</organismHost>
<dbReference type="InterPro" id="IPR036377">
    <property type="entry name" value="Gp120_core_sf"/>
</dbReference>
<dbReference type="GO" id="GO:0075512">
    <property type="term" value="P:clathrin-dependent endocytosis of virus by host cell"/>
    <property type="evidence" value="ECO:0007669"/>
    <property type="project" value="UniProtKB-KW"/>
</dbReference>
<dbReference type="Gene3D" id="1.10.287.210">
    <property type="match status" value="1"/>
</dbReference>
<keyword evidence="18 29" id="KW-0946">Virion</keyword>
<dbReference type="EMBL" id="JF320126">
    <property type="protein sequence ID" value="ADZ33262.1"/>
    <property type="molecule type" value="Genomic_RNA"/>
</dbReference>
<evidence type="ECO:0000256" key="28">
    <source>
        <dbReference type="ARBA" id="ARBA00023296"/>
    </source>
</evidence>
<feature type="domain" description="Human immunodeficiency virus 1 envelope glycoprotein Gp120" evidence="31">
    <location>
        <begin position="33"/>
        <end position="518"/>
    </location>
</feature>
<dbReference type="GO" id="GO:0044175">
    <property type="term" value="C:host cell endosome membrane"/>
    <property type="evidence" value="ECO:0007669"/>
    <property type="project" value="UniProtKB-SubCell"/>
</dbReference>
<dbReference type="FunFam" id="2.170.40.20:FF:000001">
    <property type="entry name" value="Envelope glycoprotein gp160"/>
    <property type="match status" value="1"/>
</dbReference>
<dbReference type="CDD" id="cd09909">
    <property type="entry name" value="HIV-1-like_HR1-HR2"/>
    <property type="match status" value="1"/>
</dbReference>
<evidence type="ECO:0000256" key="12">
    <source>
        <dbReference type="ARBA" id="ARBA00022595"/>
    </source>
</evidence>
<evidence type="ECO:0000256" key="18">
    <source>
        <dbReference type="ARBA" id="ARBA00022844"/>
    </source>
</evidence>
<comment type="subcellular location">
    <subcellularLocation>
        <location evidence="3">Host cell membrane</location>
        <topology evidence="3">Peripheral membrane protein</topology>
    </subcellularLocation>
    <subcellularLocation>
        <location evidence="1">Host cell membrane</location>
        <topology evidence="1">Single-pass type I membrane protein</topology>
    </subcellularLocation>
    <subcellularLocation>
        <location evidence="2">Host endosome membrane</location>
        <topology evidence="2">Peripheral membrane protein</topology>
    </subcellularLocation>
    <subcellularLocation>
        <location evidence="5">Host endosome membrane</location>
        <topology evidence="5">Single-pass type I membrane protein</topology>
    </subcellularLocation>
    <subcellularLocation>
        <location evidence="6">Virion membrane</location>
        <topology evidence="6">Peripheral membrane protein</topology>
    </subcellularLocation>
    <subcellularLocation>
        <location evidence="4">Virion membrane</location>
        <topology evidence="4">Single-pass type I membrane protein</topology>
    </subcellularLocation>
</comment>
<comment type="domain">
    <text evidence="29">The 17 amino acids long immunosuppressive region is present in many retroviral envelope proteins. Synthetic peptides derived from this relatively conserved sequence inhibit immune function in vitro and in vivo.</text>
</comment>
<evidence type="ECO:0000256" key="17">
    <source>
        <dbReference type="ARBA" id="ARBA00022804"/>
    </source>
</evidence>
<keyword evidence="24" id="KW-0175">Coiled coil</keyword>
<evidence type="ECO:0000256" key="2">
    <source>
        <dbReference type="ARBA" id="ARBA00004433"/>
    </source>
</evidence>
<evidence type="ECO:0000256" key="21">
    <source>
        <dbReference type="ARBA" id="ARBA00022890"/>
    </source>
</evidence>
<keyword evidence="27" id="KW-0325">Glycoprotein</keyword>
<dbReference type="InterPro" id="IPR000328">
    <property type="entry name" value="GP41-like"/>
</dbReference>
<keyword evidence="22" id="KW-1133">Transmembrane helix</keyword>
<evidence type="ECO:0000256" key="27">
    <source>
        <dbReference type="ARBA" id="ARBA00023180"/>
    </source>
</evidence>
<evidence type="ECO:0000256" key="20">
    <source>
        <dbReference type="ARBA" id="ARBA00022879"/>
    </source>
</evidence>
<keyword evidence="8" id="KW-1170">Fusion of virus membrane with host endosomal membrane</keyword>
<keyword evidence="14" id="KW-0812">Transmembrane</keyword>
<keyword evidence="25" id="KW-0472">Membrane</keyword>
<keyword evidence="28 29" id="KW-1160">Virus entry into host cell</keyword>
<evidence type="ECO:0000256" key="7">
    <source>
        <dbReference type="ARBA" id="ARBA00022506"/>
    </source>
</evidence>
<evidence type="ECO:0000313" key="34">
    <source>
        <dbReference type="Proteomes" id="UP000129184"/>
    </source>
</evidence>
<evidence type="ECO:0000256" key="23">
    <source>
        <dbReference type="ARBA" id="ARBA00023046"/>
    </source>
</evidence>
<keyword evidence="12 29" id="KW-1162">Viral penetration into host cytoplasm</keyword>
<keyword evidence="19 29" id="KW-1043">Host membrane</keyword>
<evidence type="ECO:0000256" key="19">
    <source>
        <dbReference type="ARBA" id="ARBA00022870"/>
    </source>
</evidence>
<dbReference type="GO" id="GO:0005198">
    <property type="term" value="F:structural molecule activity"/>
    <property type="evidence" value="ECO:0007669"/>
    <property type="project" value="InterPro"/>
</dbReference>
<evidence type="ECO:0000259" key="31">
    <source>
        <dbReference type="Pfam" id="PF00516"/>
    </source>
</evidence>
<dbReference type="Gene3D" id="2.170.40.20">
    <property type="entry name" value="Human immunodeficiency virus 1, Gp160, envelope glycoprotein"/>
    <property type="match status" value="2"/>
</dbReference>
<evidence type="ECO:0000256" key="29">
    <source>
        <dbReference type="RuleBase" id="RU363095"/>
    </source>
</evidence>
<sequence length="664" mass="74952">MKVKETKKNYQRLWIWGILLLGMLMICNATEQLWVTVYYGVPVWKEATTTLFCASDAKAYVKEKHNVWATHACVPTDPNPQEVVMENVTENFNMWKNNMVEQMHEDIISLWDQSLKPCVKLTPLCVTLNCTDFRNTTINRNNTTNNTSSSVETMQNEEIKNCSFNVTTSIRDKMKKEHALFYRVDIVPIDNDSKKISNTSYRLINCNTSVITQACPKISFEPIPIHYCAPAGFAILKCNDKTFNGKGPCTNVSTVQCTHGIKPVVSTQLLLNGSLAEKEIVIRSDNFSDNAKIIIVQLNESIAINCTRPNNNTRKSIPIGPGRAFYTTGDIIGDIRQAHCNISRAKWNDTLQKIAIKLREQFGNKTIIFNKSSGGDPEIVMHSFNCGGEFFYCNTSQLFNSSWSHNDTRHNSTKGTDNIILPCKIRQIVNMWQEVGKAMYAPPIAGQIKCSSNITGLILTRDGGNNNSTNETETFRPGGGNMRDNWRSELYKYKVVEIEPLGIAPTKAKRRVVQREKRAVGTIGAMFLGFLGAAGSTMGAASITLTVQARQLLSGIVQQQNNLLRAIEAQQHLLQLTVWGIKQLQARVLAVERYLRDQQLLGIWGCSGKLICTTSVPWNTSWSNKSLNKIWDNMTWMEWEKEIDNYTSLIYNLLEESQKPTRKE</sequence>
<evidence type="ECO:0000256" key="14">
    <source>
        <dbReference type="ARBA" id="ARBA00022692"/>
    </source>
</evidence>
<evidence type="ECO:0000256" key="25">
    <source>
        <dbReference type="ARBA" id="ARBA00023136"/>
    </source>
</evidence>
<keyword evidence="10" id="KW-1165">Clathrin-mediated endocytosis of virus by host</keyword>
<evidence type="ECO:0000313" key="33">
    <source>
        <dbReference type="EMBL" id="ADZ33262.1"/>
    </source>
</evidence>
<dbReference type="Proteomes" id="UP000129184">
    <property type="component" value="Genome"/>
</dbReference>
<keyword evidence="11 29" id="KW-0945">Host-virus interaction</keyword>
<evidence type="ECO:0000256" key="26">
    <source>
        <dbReference type="ARBA" id="ARBA00023157"/>
    </source>
</evidence>
<feature type="domain" description="Retroviral envelope protein GP41-like" evidence="32">
    <location>
        <begin position="538"/>
        <end position="662"/>
    </location>
</feature>
<dbReference type="Pfam" id="PF00516">
    <property type="entry name" value="GP120"/>
    <property type="match status" value="1"/>
</dbReference>
<name>F1K3B2_HV1</name>
<dbReference type="GO" id="GO:0019031">
    <property type="term" value="C:viral envelope"/>
    <property type="evidence" value="ECO:0007669"/>
    <property type="project" value="UniProtKB-KW"/>
</dbReference>
<evidence type="ECO:0000256" key="30">
    <source>
        <dbReference type="SAM" id="MobiDB-lite"/>
    </source>
</evidence>
<keyword evidence="9 29" id="KW-1032">Host cell membrane</keyword>
<dbReference type="GO" id="GO:0055036">
    <property type="term" value="C:virion membrane"/>
    <property type="evidence" value="ECO:0007669"/>
    <property type="project" value="UniProtKB-SubCell"/>
</dbReference>
<accession>F1K3B2</accession>
<keyword evidence="23 29" id="KW-1039">Host endosome</keyword>
<dbReference type="SUPFAM" id="SSF58069">
    <property type="entry name" value="Virus ectodomain"/>
    <property type="match status" value="1"/>
</dbReference>
<evidence type="ECO:0000256" key="24">
    <source>
        <dbReference type="ARBA" id="ARBA00023054"/>
    </source>
</evidence>
<evidence type="ECO:0000256" key="9">
    <source>
        <dbReference type="ARBA" id="ARBA00022511"/>
    </source>
</evidence>
<evidence type="ECO:0000256" key="13">
    <source>
        <dbReference type="ARBA" id="ARBA00022685"/>
    </source>
</evidence>
<evidence type="ECO:0000259" key="32">
    <source>
        <dbReference type="Pfam" id="PF00517"/>
    </source>
</evidence>
<keyword evidence="21" id="KW-1164">Virus endocytosis by host</keyword>
<evidence type="ECO:0000256" key="8">
    <source>
        <dbReference type="ARBA" id="ARBA00022510"/>
    </source>
</evidence>
<gene>
    <name evidence="33" type="primary">env</name>
</gene>
<reference evidence="34" key="1">
    <citation type="submission" date="2011-02" db="EMBL/GenBank/DDBJ databases">
        <authorList>
            <person name="Rolland M."/>
            <person name="Tovanabutra S."/>
            <person name="deCamp A.C."/>
            <person name="Frahm N."/>
            <person name="Gilbert P.B."/>
            <person name="Sanders-Buell E."/>
            <person name="Heath L."/>
            <person name="Magaret C.A."/>
            <person name="Bose M."/>
            <person name="Bradfield A."/>
            <person name="O'Sullivan A."/>
            <person name="Crossler J."/>
            <person name="Jones T."/>
            <person name="Nau M."/>
            <person name="Wong K."/>
            <person name="Zhao H."/>
            <person name="Ragui D.N."/>
            <person name="Sorensen S."/>
            <person name="Stoddard J.N."/>
            <person name="Maust B.S."/>
            <person name="Deng W."/>
            <person name="Hural J."/>
            <person name="Dubey S."/>
            <person name="Michael N.L."/>
            <person name="Shiver J."/>
            <person name="Corey L."/>
            <person name="Li F."/>
            <person name="Self S.G."/>
            <person name="Kim J."/>
            <person name="Buchbinder S."/>
            <person name="Casimiro D.R."/>
            <person name="Robertson M.N."/>
            <person name="Duerr A."/>
            <person name="McElrath M.J."/>
            <person name="McCutchan F.E."/>
            <person name="Mullins J.I."/>
        </authorList>
    </citation>
    <scope>NUCLEOTIDE SEQUENCE [LARGE SCALE GENOMIC DNA]</scope>
</reference>
<dbReference type="FunFam" id="1.10.287.210:FF:000001">
    <property type="entry name" value="Envelope glycoprotein gp160"/>
    <property type="match status" value="1"/>
</dbReference>
<dbReference type="GO" id="GO:0020002">
    <property type="term" value="C:host cell plasma membrane"/>
    <property type="evidence" value="ECO:0007669"/>
    <property type="project" value="UniProtKB-SubCell"/>
</dbReference>
<evidence type="ECO:0000256" key="16">
    <source>
        <dbReference type="ARBA" id="ARBA00022729"/>
    </source>
</evidence>
<keyword evidence="7 29" id="KW-1168">Fusion of virus membrane with host membrane</keyword>
<evidence type="ECO:0000256" key="3">
    <source>
        <dbReference type="ARBA" id="ARBA00004505"/>
    </source>
</evidence>